<evidence type="ECO:0000313" key="2">
    <source>
        <dbReference type="Proteomes" id="UP000238413"/>
    </source>
</evidence>
<geneLocation type="plasmid" evidence="1 2">
    <name>unnamed1</name>
</geneLocation>
<dbReference type="RefSeq" id="WP_099505163.1">
    <property type="nucleotide sequence ID" value="NZ_CP026653.1"/>
</dbReference>
<organism evidence="1 2">
    <name type="scientific">Streptomyces dengpaensis</name>
    <dbReference type="NCBI Taxonomy" id="2049881"/>
    <lineage>
        <taxon>Bacteria</taxon>
        <taxon>Bacillati</taxon>
        <taxon>Actinomycetota</taxon>
        <taxon>Actinomycetes</taxon>
        <taxon>Kitasatosporales</taxon>
        <taxon>Streptomycetaceae</taxon>
        <taxon>Streptomyces</taxon>
    </lineage>
</organism>
<protein>
    <submittedName>
        <fullName evidence="1">Uncharacterized protein</fullName>
    </submittedName>
</protein>
<evidence type="ECO:0000313" key="1">
    <source>
        <dbReference type="EMBL" id="AVH61777.1"/>
    </source>
</evidence>
<keyword evidence="2" id="KW-1185">Reference proteome</keyword>
<sequence>MTAEFTAIDRDKSPLLDAEQDAVRIADALRGSPHILGAKADPAFSDRVTFTTLAGNGFDFTLHDAEPSDDDILPSPALIEAAAAAILNHPDFCVATPDSPREDTITVQTRGGVRYLLTMDVDPDADADDYSTPAEDVSYAADVTLTSNPSDSDRSVAELLNYVAATWEKQDLPLRQHAQAVARALTRQRR</sequence>
<keyword evidence="1" id="KW-0614">Plasmid</keyword>
<dbReference type="EMBL" id="CP026653">
    <property type="protein sequence ID" value="AVH61777.1"/>
    <property type="molecule type" value="Genomic_DNA"/>
</dbReference>
<name>A0ABM6T3Q5_9ACTN</name>
<dbReference type="Proteomes" id="UP000238413">
    <property type="component" value="Plasmid unnamed1"/>
</dbReference>
<reference evidence="1 2" key="1">
    <citation type="submission" date="2018-02" db="EMBL/GenBank/DDBJ databases">
        <title>Complete genome sequence of Streptomyces dengpaensis, the producer of angucyclines.</title>
        <authorList>
            <person name="Yumei L."/>
        </authorList>
    </citation>
    <scope>NUCLEOTIDE SEQUENCE [LARGE SCALE GENOMIC DNA]</scope>
    <source>
        <strain evidence="1 2">XZHG99</strain>
        <plasmid evidence="1 2">unnamed1</plasmid>
    </source>
</reference>
<gene>
    <name evidence="1" type="ORF">C4B68_40465</name>
</gene>
<accession>A0ABM6T3Q5</accession>
<proteinExistence type="predicted"/>